<feature type="domain" description="Mediator complex subunit MED14 N-terminal" evidence="11">
    <location>
        <begin position="75"/>
        <end position="293"/>
    </location>
</feature>
<feature type="region of interest" description="Disordered" evidence="10">
    <location>
        <begin position="580"/>
        <end position="643"/>
    </location>
</feature>
<dbReference type="GO" id="GO:0003712">
    <property type="term" value="F:transcription coregulator activity"/>
    <property type="evidence" value="ECO:0007669"/>
    <property type="project" value="UniProtKB-UniRule"/>
</dbReference>
<feature type="compositionally biased region" description="Polar residues" evidence="10">
    <location>
        <begin position="30"/>
        <end position="43"/>
    </location>
</feature>
<dbReference type="InterPro" id="IPR013947">
    <property type="entry name" value="Mediator_Med14"/>
</dbReference>
<organism evidence="12 13">
    <name type="scientific">Saccharomycopsis crataegensis</name>
    <dbReference type="NCBI Taxonomy" id="43959"/>
    <lineage>
        <taxon>Eukaryota</taxon>
        <taxon>Fungi</taxon>
        <taxon>Dikarya</taxon>
        <taxon>Ascomycota</taxon>
        <taxon>Saccharomycotina</taxon>
        <taxon>Saccharomycetes</taxon>
        <taxon>Saccharomycopsidaceae</taxon>
        <taxon>Saccharomycopsis</taxon>
    </lineage>
</organism>
<keyword evidence="4 9" id="KW-0805">Transcription regulation</keyword>
<dbReference type="RefSeq" id="XP_064855177.1">
    <property type="nucleotide sequence ID" value="XM_064999105.1"/>
</dbReference>
<comment type="subcellular location">
    <subcellularLocation>
        <location evidence="1 9">Nucleus</location>
    </subcellularLocation>
</comment>
<evidence type="ECO:0000259" key="11">
    <source>
        <dbReference type="Pfam" id="PF08638"/>
    </source>
</evidence>
<sequence length="1379" mass="156756">MNGVSIDQPPPHTITVPAAAAPEKEEKLSSENNTGFQNLQEPPQQHIKDNTVIQRNDNIDGSTVPEIPHITVNIQPYSEVIDKISKHAYHELVTLIKTLPSANDPARFYGNSFEEDLQRKKTLLELIVKIRNYFVKLYVLNKWSANSTYFSKLIDLLNWLRGQQIFYDSLVDNIKRIKIDLNFAKLPNHDLITSFIVLNDAHYHNNQSHTVQTERNLSLLPSYNLLQPTKLNSKFLLKLLKNLNSFLHLKLSKLFLKCPTNPMNSIVFQNCVIKDGKLTISINNEFEVILSLVNIDTDSKGIFANKVLENYAFVVLDFKFKFGLDDFGNIIFNIDNQLPLLNLKNLITFLNGNILYQTQEAASEYTKNPLVDLYKYLHSYSLNYKLYLINSQLNMLVNGISPSLTVADGKAPNASANALNGTNKLTWGSNLKYSHNPEKSIITVFYWTQKKFIKHKSYIQICVVDDETSHRKLLFKWFKDGKIFEGHGFDELFEQLGNGSKVNTNWAAETGGGIATIPATSNESLKGSFDNDKYQKFSIQTLLSLVLSKHIEIMIKNIHSKLDGIAQKAQDSFEASIFQTEETEEVGTSAGKENSENVIMEEAEEEEEEEKEEEEKEEEEMEENARKDGGANGTESYKPSGFNNYSGSGTVTKKFIELIDKYYLLIRLNHNKSIYFSIDYLTGHLFFINPSPSVNAICSKYQFHNFVMAANVANNNTGSSTEREIRTGPIFLMPSNFIDLEETIVIAHQLLIFRMELLRHETLKVLSVTDWINCPIISLELGEISKLQNKQPQSTTTTTTTTTTTATTTTTTTKKFNKVPESFAVVLRSYRNFWSLQYYQLKNWPRNWFLIVFIANTYSNKRDSKLFWLAQIKSINGKWTITLHSPLRMKSVMPTSSRGPREVANSLDYDASMMIGKSATNKISIHIVMEELISNNAKTNVPGNSQKARLESMLHGLDFQKKKNMATCGKTSSEDSSSLIVLANSGLISVPNLKNNLILTVELFNSKMGVDLYGQMKFKLPLLQDPSQMDENDNAFIEVDTTGWYFHIASNVSLNSPTFKQKKLVYFHRVHMLLKRFGKLIELVNFLSRSLKKESQNYLDLLEIYLDKVVLKYNGGRYIFHIDVENDKQPLRLEVEKGQPHEFINVQLQNLLDDKCGVIEISSIYKKSSSSSSPSSQSYYSAGNAVSRVIKFIKLSQPIVTAITNFEASTKRHFKEISKTSALETVSLDIKYHTICYTLVDYALIYDVKKHVIRRQEQKSTNFSNVISRSLIEIRIGFTEVRGRKWVKIRLVPICIENQLNNEVKSPSIRQKRSLSIGLRRMSGDVASRLAGTGNGSNSETATNGRIHFLADWVICDVELLGDTITLLHQGIIKSFNNK</sequence>
<dbReference type="Proteomes" id="UP001360560">
    <property type="component" value="Unassembled WGS sequence"/>
</dbReference>
<evidence type="ECO:0000313" key="12">
    <source>
        <dbReference type="EMBL" id="GMM38181.1"/>
    </source>
</evidence>
<dbReference type="Pfam" id="PF08638">
    <property type="entry name" value="Med14"/>
    <property type="match status" value="1"/>
</dbReference>
<dbReference type="GO" id="GO:0070847">
    <property type="term" value="C:core mediator complex"/>
    <property type="evidence" value="ECO:0007669"/>
    <property type="project" value="TreeGrafter"/>
</dbReference>
<comment type="similarity">
    <text evidence="2 9">Belongs to the Mediator complex subunit 14 family.</text>
</comment>
<keyword evidence="7 9" id="KW-0539">Nucleus</keyword>
<evidence type="ECO:0000313" key="13">
    <source>
        <dbReference type="Proteomes" id="UP001360560"/>
    </source>
</evidence>
<evidence type="ECO:0000256" key="9">
    <source>
        <dbReference type="RuleBase" id="RU365082"/>
    </source>
</evidence>
<gene>
    <name evidence="12" type="ORF">DASC09_055200</name>
</gene>
<feature type="region of interest" description="Disordered" evidence="10">
    <location>
        <begin position="1"/>
        <end position="49"/>
    </location>
</feature>
<keyword evidence="13" id="KW-1185">Reference proteome</keyword>
<dbReference type="GO" id="GO:0016592">
    <property type="term" value="C:mediator complex"/>
    <property type="evidence" value="ECO:0007669"/>
    <property type="project" value="UniProtKB-UniRule"/>
</dbReference>
<dbReference type="GO" id="GO:0006357">
    <property type="term" value="P:regulation of transcription by RNA polymerase II"/>
    <property type="evidence" value="ECO:0007669"/>
    <property type="project" value="InterPro"/>
</dbReference>
<evidence type="ECO:0000256" key="2">
    <source>
        <dbReference type="ARBA" id="ARBA00007813"/>
    </source>
</evidence>
<evidence type="ECO:0000256" key="7">
    <source>
        <dbReference type="ARBA" id="ARBA00023242"/>
    </source>
</evidence>
<feature type="compositionally biased region" description="Acidic residues" evidence="10">
    <location>
        <begin position="599"/>
        <end position="622"/>
    </location>
</feature>
<comment type="caution">
    <text evidence="12">The sequence shown here is derived from an EMBL/GenBank/DDBJ whole genome shotgun (WGS) entry which is preliminary data.</text>
</comment>
<dbReference type="PANTHER" id="PTHR12809:SF2">
    <property type="entry name" value="MEDIATOR OF RNA POLYMERASE II TRANSCRIPTION SUBUNIT 14"/>
    <property type="match status" value="1"/>
</dbReference>
<evidence type="ECO:0000256" key="5">
    <source>
        <dbReference type="ARBA" id="ARBA00023159"/>
    </source>
</evidence>
<dbReference type="GeneID" id="90076170"/>
<reference evidence="12 13" key="1">
    <citation type="journal article" date="2023" name="Elife">
        <title>Identification of key yeast species and microbe-microbe interactions impacting larval growth of Drosophila in the wild.</title>
        <authorList>
            <person name="Mure A."/>
            <person name="Sugiura Y."/>
            <person name="Maeda R."/>
            <person name="Honda K."/>
            <person name="Sakurai N."/>
            <person name="Takahashi Y."/>
            <person name="Watada M."/>
            <person name="Katoh T."/>
            <person name="Gotoh A."/>
            <person name="Gotoh Y."/>
            <person name="Taniguchi I."/>
            <person name="Nakamura K."/>
            <person name="Hayashi T."/>
            <person name="Katayama T."/>
            <person name="Uemura T."/>
            <person name="Hattori Y."/>
        </authorList>
    </citation>
    <scope>NUCLEOTIDE SEQUENCE [LARGE SCALE GENOMIC DNA]</scope>
    <source>
        <strain evidence="12 13">SC-9</strain>
    </source>
</reference>
<keyword evidence="5 9" id="KW-0010">Activator</keyword>
<proteinExistence type="inferred from homology"/>
<dbReference type="PANTHER" id="PTHR12809">
    <property type="entry name" value="MEDIATOR COMPLEX SUBUNIT"/>
    <property type="match status" value="1"/>
</dbReference>
<accession>A0AAV5QUJ4</accession>
<dbReference type="EMBL" id="BTFZ01000019">
    <property type="protein sequence ID" value="GMM38181.1"/>
    <property type="molecule type" value="Genomic_DNA"/>
</dbReference>
<comment type="subunit">
    <text evidence="9">Component of the Mediator complex.</text>
</comment>
<evidence type="ECO:0000256" key="6">
    <source>
        <dbReference type="ARBA" id="ARBA00023163"/>
    </source>
</evidence>
<evidence type="ECO:0000256" key="1">
    <source>
        <dbReference type="ARBA" id="ARBA00004123"/>
    </source>
</evidence>
<dbReference type="InterPro" id="IPR055122">
    <property type="entry name" value="Med14_N"/>
</dbReference>
<protein>
    <recommendedName>
        <fullName evidence="3 9">Mediator of RNA polymerase II transcription subunit 14</fullName>
    </recommendedName>
    <alternativeName>
        <fullName evidence="8 9">Mediator complex subunit 14</fullName>
    </alternativeName>
</protein>
<feature type="compositionally biased region" description="Polar residues" evidence="10">
    <location>
        <begin position="633"/>
        <end position="643"/>
    </location>
</feature>
<evidence type="ECO:0000256" key="3">
    <source>
        <dbReference type="ARBA" id="ARBA00019619"/>
    </source>
</evidence>
<keyword evidence="6 9" id="KW-0804">Transcription</keyword>
<name>A0AAV5QUJ4_9ASCO</name>
<comment type="function">
    <text evidence="9">Component of the Mediator complex, a coactivator involved in the regulated transcription of nearly all RNA polymerase II-dependent genes. Mediator functions as a bridge to convey information from gene-specific regulatory proteins to the basal RNA polymerase II transcription machinery. Mediator is recruited to promoters by direct interactions with regulatory proteins and serves as a scaffold for the assembly of a functional preinitiation complex with RNA polymerase II and the general transcription factors.</text>
</comment>
<evidence type="ECO:0000256" key="4">
    <source>
        <dbReference type="ARBA" id="ARBA00023015"/>
    </source>
</evidence>
<evidence type="ECO:0000256" key="10">
    <source>
        <dbReference type="SAM" id="MobiDB-lite"/>
    </source>
</evidence>
<evidence type="ECO:0000256" key="8">
    <source>
        <dbReference type="ARBA" id="ARBA00032007"/>
    </source>
</evidence>